<dbReference type="Gene3D" id="3.30.43.10">
    <property type="entry name" value="Uridine Diphospho-n-acetylenolpyruvylglucosamine Reductase, domain 2"/>
    <property type="match status" value="1"/>
</dbReference>
<dbReference type="InterPro" id="IPR036683">
    <property type="entry name" value="CO_DH_flav_C_dom_sf"/>
</dbReference>
<evidence type="ECO:0000313" key="6">
    <source>
        <dbReference type="Proteomes" id="UP001526430"/>
    </source>
</evidence>
<dbReference type="Pfam" id="PF00941">
    <property type="entry name" value="FAD_binding_5"/>
    <property type="match status" value="1"/>
</dbReference>
<reference evidence="5 6" key="1">
    <citation type="submission" date="2022-10" db="EMBL/GenBank/DDBJ databases">
        <title>Roseococcus glaciei nov., sp. nov., isolated from glacier.</title>
        <authorList>
            <person name="Liu Q."/>
            <person name="Xin Y.-H."/>
        </authorList>
    </citation>
    <scope>NUCLEOTIDE SEQUENCE [LARGE SCALE GENOMIC DNA]</scope>
    <source>
        <strain evidence="5 6">MDT2-1-1</strain>
    </source>
</reference>
<dbReference type="InterPro" id="IPR016166">
    <property type="entry name" value="FAD-bd_PCMH"/>
</dbReference>
<dbReference type="InterPro" id="IPR036318">
    <property type="entry name" value="FAD-bd_PCMH-like_sf"/>
</dbReference>
<dbReference type="RefSeq" id="WP_301588066.1">
    <property type="nucleotide sequence ID" value="NZ_JAPFQI010000001.1"/>
</dbReference>
<accession>A0ABT3NQN3</accession>
<evidence type="ECO:0000256" key="3">
    <source>
        <dbReference type="ARBA" id="ARBA00023002"/>
    </source>
</evidence>
<protein>
    <submittedName>
        <fullName evidence="5">FAD binding domain-containing protein</fullName>
    </submittedName>
</protein>
<evidence type="ECO:0000313" key="5">
    <source>
        <dbReference type="EMBL" id="MCW8084460.1"/>
    </source>
</evidence>
<dbReference type="Gene3D" id="3.30.465.10">
    <property type="match status" value="1"/>
</dbReference>
<dbReference type="Gene3D" id="3.30.390.50">
    <property type="entry name" value="CO dehydrogenase flavoprotein, C-terminal domain"/>
    <property type="match status" value="1"/>
</dbReference>
<dbReference type="SUPFAM" id="SSF55447">
    <property type="entry name" value="CO dehydrogenase flavoprotein C-terminal domain-like"/>
    <property type="match status" value="1"/>
</dbReference>
<evidence type="ECO:0000259" key="4">
    <source>
        <dbReference type="PROSITE" id="PS51387"/>
    </source>
</evidence>
<dbReference type="InterPro" id="IPR051312">
    <property type="entry name" value="Diverse_Substr_Oxidored"/>
</dbReference>
<dbReference type="Proteomes" id="UP001526430">
    <property type="component" value="Unassembled WGS sequence"/>
</dbReference>
<dbReference type="PANTHER" id="PTHR42659">
    <property type="entry name" value="XANTHINE DEHYDROGENASE SUBUNIT C-RELATED"/>
    <property type="match status" value="1"/>
</dbReference>
<evidence type="ECO:0000256" key="2">
    <source>
        <dbReference type="ARBA" id="ARBA00022827"/>
    </source>
</evidence>
<dbReference type="EMBL" id="JAPFQI010000001">
    <property type="protein sequence ID" value="MCW8084460.1"/>
    <property type="molecule type" value="Genomic_DNA"/>
</dbReference>
<dbReference type="SUPFAM" id="SSF56176">
    <property type="entry name" value="FAD-binding/transporter-associated domain-like"/>
    <property type="match status" value="1"/>
</dbReference>
<comment type="caution">
    <text evidence="5">The sequence shown here is derived from an EMBL/GenBank/DDBJ whole genome shotgun (WGS) entry which is preliminary data.</text>
</comment>
<keyword evidence="1" id="KW-0285">Flavoprotein</keyword>
<gene>
    <name evidence="5" type="ORF">OF850_02360</name>
</gene>
<keyword evidence="2" id="KW-0274">FAD</keyword>
<proteinExistence type="predicted"/>
<name>A0ABT3NQN3_9PROT</name>
<organism evidence="5 6">
    <name type="scientific">Sabulicella glaciei</name>
    <dbReference type="NCBI Taxonomy" id="2984948"/>
    <lineage>
        <taxon>Bacteria</taxon>
        <taxon>Pseudomonadati</taxon>
        <taxon>Pseudomonadota</taxon>
        <taxon>Alphaproteobacteria</taxon>
        <taxon>Acetobacterales</taxon>
        <taxon>Acetobacteraceae</taxon>
        <taxon>Sabulicella</taxon>
    </lineage>
</organism>
<dbReference type="InterPro" id="IPR016167">
    <property type="entry name" value="FAD-bd_PCMH_sub1"/>
</dbReference>
<keyword evidence="6" id="KW-1185">Reference proteome</keyword>
<dbReference type="InterPro" id="IPR002346">
    <property type="entry name" value="Mopterin_DH_FAD-bd"/>
</dbReference>
<dbReference type="InterPro" id="IPR016169">
    <property type="entry name" value="FAD-bd_PCMH_sub2"/>
</dbReference>
<dbReference type="PROSITE" id="PS51387">
    <property type="entry name" value="FAD_PCMH"/>
    <property type="match status" value="1"/>
</dbReference>
<feature type="domain" description="FAD-binding PCMH-type" evidence="4">
    <location>
        <begin position="11"/>
        <end position="189"/>
    </location>
</feature>
<keyword evidence="3" id="KW-0560">Oxidoreductase</keyword>
<sequence>MRPHTRPALGMEAAELDRYWRPRDLRAALDIRAGEGARPLAGGTDIYPARAHHAAWEGSVAESLLDLSAIAELRTLERDGRHWRLGAGVTWAALRDAALPPGFRALQQAARQVGGRQVQARGTIGGNLCNASPAADGVPPLLLLAAEAVLLSPVGERRLPLDRFILGNRRTVLRDDEILAALLIPAERAEVPSAFVKLGARRHLVISIAMAAADAEGRATIGACSEVAHHWNGEVSPISDIRGSAEYRREAAAEVVSRALTLASAA</sequence>
<evidence type="ECO:0000256" key="1">
    <source>
        <dbReference type="ARBA" id="ARBA00022630"/>
    </source>
</evidence>
<dbReference type="PANTHER" id="PTHR42659:SF2">
    <property type="entry name" value="XANTHINE DEHYDROGENASE SUBUNIT C-RELATED"/>
    <property type="match status" value="1"/>
</dbReference>